<feature type="compositionally biased region" description="Polar residues" evidence="1">
    <location>
        <begin position="23"/>
        <end position="45"/>
    </location>
</feature>
<feature type="compositionally biased region" description="Polar residues" evidence="1">
    <location>
        <begin position="90"/>
        <end position="102"/>
    </location>
</feature>
<dbReference type="AlphaFoldDB" id="A0A9P5YC61"/>
<protein>
    <submittedName>
        <fullName evidence="2">Uncharacterized protein</fullName>
    </submittedName>
</protein>
<keyword evidence="3" id="KW-1185">Reference proteome</keyword>
<feature type="compositionally biased region" description="Low complexity" evidence="1">
    <location>
        <begin position="123"/>
        <end position="141"/>
    </location>
</feature>
<organism evidence="2 3">
    <name type="scientific">Collybia nuda</name>
    <dbReference type="NCBI Taxonomy" id="64659"/>
    <lineage>
        <taxon>Eukaryota</taxon>
        <taxon>Fungi</taxon>
        <taxon>Dikarya</taxon>
        <taxon>Basidiomycota</taxon>
        <taxon>Agaricomycotina</taxon>
        <taxon>Agaricomycetes</taxon>
        <taxon>Agaricomycetidae</taxon>
        <taxon>Agaricales</taxon>
        <taxon>Tricholomatineae</taxon>
        <taxon>Clitocybaceae</taxon>
        <taxon>Collybia</taxon>
    </lineage>
</organism>
<evidence type="ECO:0000313" key="3">
    <source>
        <dbReference type="Proteomes" id="UP000807353"/>
    </source>
</evidence>
<dbReference type="EMBL" id="MU150241">
    <property type="protein sequence ID" value="KAF9466549.1"/>
    <property type="molecule type" value="Genomic_DNA"/>
</dbReference>
<evidence type="ECO:0000256" key="1">
    <source>
        <dbReference type="SAM" id="MobiDB-lite"/>
    </source>
</evidence>
<feature type="non-terminal residue" evidence="2">
    <location>
        <position position="176"/>
    </location>
</feature>
<gene>
    <name evidence="2" type="ORF">BDZ94DRAFT_1212649</name>
</gene>
<feature type="compositionally biased region" description="Polar residues" evidence="1">
    <location>
        <begin position="166"/>
        <end position="176"/>
    </location>
</feature>
<name>A0A9P5YC61_9AGAR</name>
<dbReference type="Proteomes" id="UP000807353">
    <property type="component" value="Unassembled WGS sequence"/>
</dbReference>
<sequence length="176" mass="18315">MKEKREWPPKSSAAGERPPIIIPSSSWTRRNADAQSSSLPNSEPPATQAGPIEDPVILTPRPSSATSIPDNVKATPSPARQDDAGVLSETAPNTSKTPTATSPRPPAKASVSKMPVTTAPKTPLKAPIKPQAKPAPVAQPLRPQHTGPASITAAARKSVTKPAPTTPNRAKTPSRT</sequence>
<dbReference type="OrthoDB" id="3271236at2759"/>
<feature type="region of interest" description="Disordered" evidence="1">
    <location>
        <begin position="1"/>
        <end position="176"/>
    </location>
</feature>
<accession>A0A9P5YC61</accession>
<comment type="caution">
    <text evidence="2">The sequence shown here is derived from an EMBL/GenBank/DDBJ whole genome shotgun (WGS) entry which is preliminary data.</text>
</comment>
<reference evidence="2" key="1">
    <citation type="submission" date="2020-11" db="EMBL/GenBank/DDBJ databases">
        <authorList>
            <consortium name="DOE Joint Genome Institute"/>
            <person name="Ahrendt S."/>
            <person name="Riley R."/>
            <person name="Andreopoulos W."/>
            <person name="Labutti K."/>
            <person name="Pangilinan J."/>
            <person name="Ruiz-Duenas F.J."/>
            <person name="Barrasa J.M."/>
            <person name="Sanchez-Garcia M."/>
            <person name="Camarero S."/>
            <person name="Miyauchi S."/>
            <person name="Serrano A."/>
            <person name="Linde D."/>
            <person name="Babiker R."/>
            <person name="Drula E."/>
            <person name="Ayuso-Fernandez I."/>
            <person name="Pacheco R."/>
            <person name="Padilla G."/>
            <person name="Ferreira P."/>
            <person name="Barriuso J."/>
            <person name="Kellner H."/>
            <person name="Castanera R."/>
            <person name="Alfaro M."/>
            <person name="Ramirez L."/>
            <person name="Pisabarro A.G."/>
            <person name="Kuo A."/>
            <person name="Tritt A."/>
            <person name="Lipzen A."/>
            <person name="He G."/>
            <person name="Yan M."/>
            <person name="Ng V."/>
            <person name="Cullen D."/>
            <person name="Martin F."/>
            <person name="Rosso M.-N."/>
            <person name="Henrissat B."/>
            <person name="Hibbett D."/>
            <person name="Martinez A.T."/>
            <person name="Grigoriev I.V."/>
        </authorList>
    </citation>
    <scope>NUCLEOTIDE SEQUENCE</scope>
    <source>
        <strain evidence="2">CBS 247.69</strain>
    </source>
</reference>
<evidence type="ECO:0000313" key="2">
    <source>
        <dbReference type="EMBL" id="KAF9466549.1"/>
    </source>
</evidence>
<proteinExistence type="predicted"/>